<protein>
    <submittedName>
        <fullName evidence="2">Uncharacterized protein</fullName>
    </submittedName>
</protein>
<dbReference type="AlphaFoldDB" id="A0A5C7AZ61"/>
<name>A0A5C7AZ61_9FLAO</name>
<evidence type="ECO:0000313" key="2">
    <source>
        <dbReference type="EMBL" id="TXE12769.1"/>
    </source>
</evidence>
<keyword evidence="1" id="KW-1133">Transmembrane helix</keyword>
<keyword evidence="3" id="KW-1185">Reference proteome</keyword>
<sequence>MQLFIPVLFITVFVIIIIILFFYYSKKNVLLRHLAKFQFKSIAQFKTNMPIKIMGKVLQSHEPFVMPFSKRKCVAFEFKIEQKISTGKHSKWKTLVKKQDIQDFFIEERGEVVMVKPTSQPKNYMSYLVKDKRVSSGFFKEPTPEFKKLLSDFDVDSQNFFGLNKTLRYSERILEVGETIVVAGIAKWKTLQQPIEGYGYSKIAALESTDTQKLLITDLPEAFKKRHT</sequence>
<dbReference type="Proteomes" id="UP000321790">
    <property type="component" value="Unassembled WGS sequence"/>
</dbReference>
<gene>
    <name evidence="2" type="ORF">FUA26_02930</name>
</gene>
<keyword evidence="1" id="KW-0472">Membrane</keyword>
<organism evidence="2 3">
    <name type="scientific">Seonamhaeicola algicola</name>
    <dbReference type="NCBI Taxonomy" id="1719036"/>
    <lineage>
        <taxon>Bacteria</taxon>
        <taxon>Pseudomonadati</taxon>
        <taxon>Bacteroidota</taxon>
        <taxon>Flavobacteriia</taxon>
        <taxon>Flavobacteriales</taxon>
        <taxon>Flavobacteriaceae</taxon>
    </lineage>
</organism>
<accession>A0A5C7AZ61</accession>
<keyword evidence="1" id="KW-0812">Transmembrane</keyword>
<dbReference type="OrthoDB" id="1116096at2"/>
<evidence type="ECO:0000256" key="1">
    <source>
        <dbReference type="SAM" id="Phobius"/>
    </source>
</evidence>
<evidence type="ECO:0000313" key="3">
    <source>
        <dbReference type="Proteomes" id="UP000321790"/>
    </source>
</evidence>
<comment type="caution">
    <text evidence="2">The sequence shown here is derived from an EMBL/GenBank/DDBJ whole genome shotgun (WGS) entry which is preliminary data.</text>
</comment>
<dbReference type="EMBL" id="VOSC01000012">
    <property type="protein sequence ID" value="TXE12769.1"/>
    <property type="molecule type" value="Genomic_DNA"/>
</dbReference>
<reference evidence="3" key="1">
    <citation type="submission" date="2019-08" db="EMBL/GenBank/DDBJ databases">
        <title>Seonamhaeicola sediminis sp. nov., isolated from marine sediment.</title>
        <authorList>
            <person name="Cao W.R."/>
        </authorList>
    </citation>
    <scope>NUCLEOTIDE SEQUENCE [LARGE SCALE GENOMIC DNA]</scope>
    <source>
        <strain evidence="3">Gy8</strain>
    </source>
</reference>
<feature type="transmembrane region" description="Helical" evidence="1">
    <location>
        <begin position="6"/>
        <end position="24"/>
    </location>
</feature>
<proteinExistence type="predicted"/>